<feature type="domain" description="Integrase catalytic" evidence="4">
    <location>
        <begin position="12"/>
        <end position="181"/>
    </location>
</feature>
<dbReference type="InterPro" id="IPR036397">
    <property type="entry name" value="RNaseH_sf"/>
</dbReference>
<dbReference type="InterPro" id="IPR039537">
    <property type="entry name" value="Retrotran_Ty1/copia-like"/>
</dbReference>
<evidence type="ECO:0000256" key="3">
    <source>
        <dbReference type="SAM" id="MobiDB-lite"/>
    </source>
</evidence>
<feature type="compositionally biased region" description="Low complexity" evidence="3">
    <location>
        <begin position="665"/>
        <end position="679"/>
    </location>
</feature>
<dbReference type="InterPro" id="IPR013103">
    <property type="entry name" value="RVT_2"/>
</dbReference>
<dbReference type="Pfam" id="PF25597">
    <property type="entry name" value="SH3_retrovirus"/>
    <property type="match status" value="1"/>
</dbReference>
<keyword evidence="5" id="KW-0548">Nucleotidyltransferase</keyword>
<dbReference type="Proteomes" id="UP000289340">
    <property type="component" value="Chromosome 17"/>
</dbReference>
<dbReference type="InterPro" id="IPR057670">
    <property type="entry name" value="SH3_retrovirus"/>
</dbReference>
<dbReference type="GO" id="GO:0003887">
    <property type="term" value="F:DNA-directed DNA polymerase activity"/>
    <property type="evidence" value="ECO:0007669"/>
    <property type="project" value="UniProtKB-EC"/>
</dbReference>
<dbReference type="EMBL" id="QZWG01000017">
    <property type="protein sequence ID" value="RZB57383.1"/>
    <property type="molecule type" value="Genomic_DNA"/>
</dbReference>
<dbReference type="GO" id="GO:0016787">
    <property type="term" value="F:hydrolase activity"/>
    <property type="evidence" value="ECO:0007669"/>
    <property type="project" value="UniProtKB-KW"/>
</dbReference>
<protein>
    <submittedName>
        <fullName evidence="5">Retrovirus-related Pol polyprotein from transposon TNT 1-94</fullName>
        <ecNumber evidence="5">2.7.7.7</ecNumber>
    </submittedName>
</protein>
<evidence type="ECO:0000313" key="6">
    <source>
        <dbReference type="Proteomes" id="UP000289340"/>
    </source>
</evidence>
<proteinExistence type="predicted"/>
<reference evidence="5 6" key="1">
    <citation type="submission" date="2018-09" db="EMBL/GenBank/DDBJ databases">
        <title>A high-quality reference genome of wild soybean provides a powerful tool to mine soybean genomes.</title>
        <authorList>
            <person name="Xie M."/>
            <person name="Chung C.Y.L."/>
            <person name="Li M.-W."/>
            <person name="Wong F.-L."/>
            <person name="Chan T.-F."/>
            <person name="Lam H.-M."/>
        </authorList>
    </citation>
    <scope>NUCLEOTIDE SEQUENCE [LARGE SCALE GENOMIC DNA]</scope>
    <source>
        <strain evidence="6">cv. W05</strain>
        <tissue evidence="5">Hypocotyl of etiolated seedlings</tissue>
    </source>
</reference>
<dbReference type="PANTHER" id="PTHR42648:SF28">
    <property type="entry name" value="TRANSPOSON-ENCODED PROTEIN WITH RIBONUCLEASE H-LIKE AND RETROVIRUS ZINC FINGER-LIKE DOMAINS"/>
    <property type="match status" value="1"/>
</dbReference>
<feature type="region of interest" description="Disordered" evidence="3">
    <location>
        <begin position="658"/>
        <end position="711"/>
    </location>
</feature>
<dbReference type="InterPro" id="IPR012337">
    <property type="entry name" value="RNaseH-like_sf"/>
</dbReference>
<dbReference type="AlphaFoldDB" id="A0A445G863"/>
<name>A0A445G863_GLYSO</name>
<evidence type="ECO:0000256" key="1">
    <source>
        <dbReference type="ARBA" id="ARBA00022723"/>
    </source>
</evidence>
<dbReference type="PROSITE" id="PS50994">
    <property type="entry name" value="INTEGRASE"/>
    <property type="match status" value="1"/>
</dbReference>
<gene>
    <name evidence="5" type="ORF">D0Y65_046167</name>
</gene>
<comment type="caution">
    <text evidence="5">The sequence shown here is derived from an EMBL/GenBank/DDBJ whole genome shotgun (WGS) entry which is preliminary data.</text>
</comment>
<dbReference type="Gene3D" id="3.30.420.10">
    <property type="entry name" value="Ribonuclease H-like superfamily/Ribonuclease H"/>
    <property type="match status" value="1"/>
</dbReference>
<dbReference type="Pfam" id="PF07727">
    <property type="entry name" value="RVT_2"/>
    <property type="match status" value="1"/>
</dbReference>
<keyword evidence="6" id="KW-1185">Reference proteome</keyword>
<evidence type="ECO:0000313" key="5">
    <source>
        <dbReference type="EMBL" id="RZB57383.1"/>
    </source>
</evidence>
<keyword evidence="2" id="KW-0378">Hydrolase</keyword>
<organism evidence="5 6">
    <name type="scientific">Glycine soja</name>
    <name type="common">Wild soybean</name>
    <dbReference type="NCBI Taxonomy" id="3848"/>
    <lineage>
        <taxon>Eukaryota</taxon>
        <taxon>Viridiplantae</taxon>
        <taxon>Streptophyta</taxon>
        <taxon>Embryophyta</taxon>
        <taxon>Tracheophyta</taxon>
        <taxon>Spermatophyta</taxon>
        <taxon>Magnoliopsida</taxon>
        <taxon>eudicotyledons</taxon>
        <taxon>Gunneridae</taxon>
        <taxon>Pentapetalae</taxon>
        <taxon>rosids</taxon>
        <taxon>fabids</taxon>
        <taxon>Fabales</taxon>
        <taxon>Fabaceae</taxon>
        <taxon>Papilionoideae</taxon>
        <taxon>50 kb inversion clade</taxon>
        <taxon>NPAAA clade</taxon>
        <taxon>indigoferoid/millettioid clade</taxon>
        <taxon>Phaseoleae</taxon>
        <taxon>Glycine</taxon>
        <taxon>Glycine subgen. Soja</taxon>
    </lineage>
</organism>
<dbReference type="PANTHER" id="PTHR42648">
    <property type="entry name" value="TRANSPOSASE, PUTATIVE-RELATED"/>
    <property type="match status" value="1"/>
</dbReference>
<sequence>MKRREQEERSPDQDCPDKIKKRSLDSADIVEASEGYECAGDNYPCKLQGIGTVRLKMFDNREYLLKNVREWHTLVGNQLGTKLKVLRIDNGLEFVSEQFNEFCRKIDIKRHKTVPQTPQQNGLAERMNRTILERVRCMLLSAGLPKTFWEEAANTTTYLINRCPSSALDFKTPMEAWSGEPPNYSELKVFGSLAFAHVKQEKLDARAVKCVFIGYLEGVKGYKLWKLELGETRCIISRDVTFDESRMAMLNRGSGDAIDHTDQGEAGDNEELVTQHDLSNYQLTRDREKKGDKASKEAMSEEMKSLRKNKTWILVNQPKKQKAVGCKWIFKEKEGIPGVERPRFKARLVAKGFTQVEGIDYNEIFSPVVKHCSIRIILGLVNQYDLELEQLDVKTTFLHGNLKETIYMNQPEASANKEEIRKLKESLNTEFEMKDLGSARRILGIDIHRDRAKGELFLSQSNYLKKVVERFRMHQSKPVSTPLGHHTKLSVIQAPETAEERSKMDQTPYASGVGSIMYGMVCSRPDLAHAVSIISRFMGDPGSAHWEAVKWTLRYLNGSLKAGLRFKSSRIYTKNQHEVFFFLKINGSEMGKEERLVNERLKTRSEEEEHPEFLIQEKMIRESSRYHYLVGMLSDGSKEWKELLTTITSTTFPPKRTPVVATPYKSPSPTVTPSVKSPSFSPPDPAVNTPSPSPTAVDFLPSPPLTPSDLSMDAPSVTLATIFSPPSKALAPSQNGVTLNRFALQI</sequence>
<dbReference type="GO" id="GO:0046872">
    <property type="term" value="F:metal ion binding"/>
    <property type="evidence" value="ECO:0007669"/>
    <property type="project" value="UniProtKB-KW"/>
</dbReference>
<keyword evidence="1" id="KW-0479">Metal-binding</keyword>
<dbReference type="InterPro" id="IPR001584">
    <property type="entry name" value="Integrase_cat-core"/>
</dbReference>
<evidence type="ECO:0000259" key="4">
    <source>
        <dbReference type="PROSITE" id="PS50994"/>
    </source>
</evidence>
<dbReference type="EC" id="2.7.7.7" evidence="5"/>
<dbReference type="SUPFAM" id="SSF53098">
    <property type="entry name" value="Ribonuclease H-like"/>
    <property type="match status" value="1"/>
</dbReference>
<keyword evidence="5" id="KW-0808">Transferase</keyword>
<accession>A0A445G863</accession>
<dbReference type="GO" id="GO:0003676">
    <property type="term" value="F:nucleic acid binding"/>
    <property type="evidence" value="ECO:0007669"/>
    <property type="project" value="InterPro"/>
</dbReference>
<evidence type="ECO:0000256" key="2">
    <source>
        <dbReference type="ARBA" id="ARBA00022801"/>
    </source>
</evidence>
<dbReference type="GO" id="GO:0015074">
    <property type="term" value="P:DNA integration"/>
    <property type="evidence" value="ECO:0007669"/>
    <property type="project" value="InterPro"/>
</dbReference>